<dbReference type="AlphaFoldDB" id="A0A6C0C638"/>
<dbReference type="PANTHER" id="PTHR43434">
    <property type="entry name" value="PHOSPHOGLYCOLATE PHOSPHATASE"/>
    <property type="match status" value="1"/>
</dbReference>
<dbReference type="GO" id="GO:0008967">
    <property type="term" value="F:phosphoglycolate phosphatase activity"/>
    <property type="evidence" value="ECO:0007669"/>
    <property type="project" value="TreeGrafter"/>
</dbReference>
<dbReference type="Gene3D" id="1.10.150.240">
    <property type="entry name" value="Putative phosphatase, domain 2"/>
    <property type="match status" value="1"/>
</dbReference>
<dbReference type="EMBL" id="MN739348">
    <property type="protein sequence ID" value="QHS99806.1"/>
    <property type="molecule type" value="Genomic_DNA"/>
</dbReference>
<evidence type="ECO:0008006" key="2">
    <source>
        <dbReference type="Google" id="ProtNLM"/>
    </source>
</evidence>
<dbReference type="InterPro" id="IPR041492">
    <property type="entry name" value="HAD_2"/>
</dbReference>
<reference evidence="1" key="1">
    <citation type="journal article" date="2020" name="Nature">
        <title>Giant virus diversity and host interactions through global metagenomics.</title>
        <authorList>
            <person name="Schulz F."/>
            <person name="Roux S."/>
            <person name="Paez-Espino D."/>
            <person name="Jungbluth S."/>
            <person name="Walsh D.A."/>
            <person name="Denef V.J."/>
            <person name="McMahon K.D."/>
            <person name="Konstantinidis K.T."/>
            <person name="Eloe-Fadrosh E.A."/>
            <person name="Kyrpides N.C."/>
            <person name="Woyke T."/>
        </authorList>
    </citation>
    <scope>NUCLEOTIDE SEQUENCE</scope>
    <source>
        <strain evidence="1">GVMAG-M-3300020187-37</strain>
    </source>
</reference>
<proteinExistence type="predicted"/>
<dbReference type="SFLD" id="SFLDG01129">
    <property type="entry name" value="C1.5:_HAD__Beta-PGM__Phosphata"/>
    <property type="match status" value="1"/>
</dbReference>
<dbReference type="Pfam" id="PF13419">
    <property type="entry name" value="HAD_2"/>
    <property type="match status" value="1"/>
</dbReference>
<dbReference type="GO" id="GO:0006281">
    <property type="term" value="P:DNA repair"/>
    <property type="evidence" value="ECO:0007669"/>
    <property type="project" value="TreeGrafter"/>
</dbReference>
<dbReference type="Gene3D" id="3.40.50.1000">
    <property type="entry name" value="HAD superfamily/HAD-like"/>
    <property type="match status" value="1"/>
</dbReference>
<evidence type="ECO:0000313" key="1">
    <source>
        <dbReference type="EMBL" id="QHS99806.1"/>
    </source>
</evidence>
<dbReference type="SUPFAM" id="SSF56784">
    <property type="entry name" value="HAD-like"/>
    <property type="match status" value="1"/>
</dbReference>
<dbReference type="InterPro" id="IPR023198">
    <property type="entry name" value="PGP-like_dom2"/>
</dbReference>
<dbReference type="InterPro" id="IPR023214">
    <property type="entry name" value="HAD_sf"/>
</dbReference>
<accession>A0A6C0C638</accession>
<sequence length="220" mass="24923">MKLLICDMAGTTIQENGIVYKTLYDTIKCVNPDLKTSEIDTFHGFNKVEVMEHYVKEKNLDKKGSRLLLNNMNKTFTEKLKENYINDPSVTLIHPGLPDYFNDLRNAGMKVALNTGYNKDIQELLINKFNLNNCIDDYISSSEVQRGRPYPHMIHALMNRNNIFDRSRIVKVGDTGVDILEGKSAGCLTVGVLSGSSTKGVFDIVNPDYIVNNIMDIKFY</sequence>
<dbReference type="InterPro" id="IPR050155">
    <property type="entry name" value="HAD-like_hydrolase_sf"/>
</dbReference>
<dbReference type="SFLD" id="SFLDS00003">
    <property type="entry name" value="Haloacid_Dehalogenase"/>
    <property type="match status" value="1"/>
</dbReference>
<dbReference type="GO" id="GO:0005829">
    <property type="term" value="C:cytosol"/>
    <property type="evidence" value="ECO:0007669"/>
    <property type="project" value="TreeGrafter"/>
</dbReference>
<protein>
    <recommendedName>
        <fullName evidence="2">Phosphonoacetaldehyde hydrolase</fullName>
    </recommendedName>
</protein>
<dbReference type="InterPro" id="IPR036412">
    <property type="entry name" value="HAD-like_sf"/>
</dbReference>
<dbReference type="PANTHER" id="PTHR43434:SF19">
    <property type="entry name" value="PHOSPHONOACETALDEHYDE HYDROLASE"/>
    <property type="match status" value="1"/>
</dbReference>
<name>A0A6C0C638_9ZZZZ</name>
<organism evidence="1">
    <name type="scientific">viral metagenome</name>
    <dbReference type="NCBI Taxonomy" id="1070528"/>
    <lineage>
        <taxon>unclassified sequences</taxon>
        <taxon>metagenomes</taxon>
        <taxon>organismal metagenomes</taxon>
    </lineage>
</organism>